<dbReference type="InterPro" id="IPR001482">
    <property type="entry name" value="T2SS/T4SS_dom"/>
</dbReference>
<dbReference type="FunFam" id="3.30.450.380:FF:000002">
    <property type="entry name" value="Secretion protein, partial"/>
    <property type="match status" value="1"/>
</dbReference>
<dbReference type="SUPFAM" id="SSF52540">
    <property type="entry name" value="P-loop containing nucleoside triphosphate hydrolases"/>
    <property type="match status" value="1"/>
</dbReference>
<feature type="domain" description="Bacterial type II secretion system protein E" evidence="3">
    <location>
        <begin position="63"/>
        <end position="341"/>
    </location>
</feature>
<dbReference type="CDD" id="cd01130">
    <property type="entry name" value="VirB11-like_ATPase"/>
    <property type="match status" value="1"/>
</dbReference>
<dbReference type="Gene3D" id="3.30.450.380">
    <property type="match status" value="1"/>
</dbReference>
<reference evidence="4" key="1">
    <citation type="submission" date="2021-01" db="EMBL/GenBank/DDBJ databases">
        <title>Whole genome shotgun sequence of Planobispora rosea NBRC 15558.</title>
        <authorList>
            <person name="Komaki H."/>
            <person name="Tamura T."/>
        </authorList>
    </citation>
    <scope>NUCLEOTIDE SEQUENCE</scope>
    <source>
        <strain evidence="4">NBRC 15558</strain>
    </source>
</reference>
<evidence type="ECO:0000256" key="2">
    <source>
        <dbReference type="SAM" id="MobiDB-lite"/>
    </source>
</evidence>
<dbReference type="InterPro" id="IPR050921">
    <property type="entry name" value="T4SS_GSP_E_ATPase"/>
</dbReference>
<dbReference type="Proteomes" id="UP000655044">
    <property type="component" value="Unassembled WGS sequence"/>
</dbReference>
<feature type="compositionally biased region" description="Polar residues" evidence="2">
    <location>
        <begin position="406"/>
        <end position="415"/>
    </location>
</feature>
<organism evidence="4 5">
    <name type="scientific">Planobispora rosea</name>
    <dbReference type="NCBI Taxonomy" id="35762"/>
    <lineage>
        <taxon>Bacteria</taxon>
        <taxon>Bacillati</taxon>
        <taxon>Actinomycetota</taxon>
        <taxon>Actinomycetes</taxon>
        <taxon>Streptosporangiales</taxon>
        <taxon>Streptosporangiaceae</taxon>
        <taxon>Planobispora</taxon>
    </lineage>
</organism>
<evidence type="ECO:0000313" key="4">
    <source>
        <dbReference type="EMBL" id="GIH84332.1"/>
    </source>
</evidence>
<dbReference type="PANTHER" id="PTHR30486:SF6">
    <property type="entry name" value="TYPE IV PILUS RETRACTATION ATPASE PILT"/>
    <property type="match status" value="1"/>
</dbReference>
<evidence type="ECO:0000256" key="1">
    <source>
        <dbReference type="ARBA" id="ARBA00006611"/>
    </source>
</evidence>
<keyword evidence="5" id="KW-1185">Reference proteome</keyword>
<gene>
    <name evidence="4" type="ORF">Pro02_27400</name>
</gene>
<dbReference type="Gene3D" id="3.40.50.300">
    <property type="entry name" value="P-loop containing nucleotide triphosphate hydrolases"/>
    <property type="match status" value="1"/>
</dbReference>
<proteinExistence type="inferred from homology"/>
<comment type="similarity">
    <text evidence="1">Belongs to the GSP E family.</text>
</comment>
<comment type="caution">
    <text evidence="4">The sequence shown here is derived from an EMBL/GenBank/DDBJ whole genome shotgun (WGS) entry which is preliminary data.</text>
</comment>
<dbReference type="NCBIfam" id="TIGR03819">
    <property type="entry name" value="heli_sec_ATPase"/>
    <property type="match status" value="1"/>
</dbReference>
<evidence type="ECO:0000313" key="5">
    <source>
        <dbReference type="Proteomes" id="UP000655044"/>
    </source>
</evidence>
<name>A0A8J3WD00_PLARO</name>
<dbReference type="PANTHER" id="PTHR30486">
    <property type="entry name" value="TWITCHING MOTILITY PROTEIN PILT"/>
    <property type="match status" value="1"/>
</dbReference>
<feature type="region of interest" description="Disordered" evidence="2">
    <location>
        <begin position="393"/>
        <end position="489"/>
    </location>
</feature>
<protein>
    <recommendedName>
        <fullName evidence="3">Bacterial type II secretion system protein E domain-containing protein</fullName>
    </recommendedName>
</protein>
<dbReference type="GO" id="GO:0016887">
    <property type="term" value="F:ATP hydrolysis activity"/>
    <property type="evidence" value="ECO:0007669"/>
    <property type="project" value="InterPro"/>
</dbReference>
<dbReference type="InterPro" id="IPR027417">
    <property type="entry name" value="P-loop_NTPase"/>
</dbReference>
<dbReference type="InterPro" id="IPR022399">
    <property type="entry name" value="TadA-like_ATPase"/>
</dbReference>
<dbReference type="Pfam" id="PF00437">
    <property type="entry name" value="T2SSE"/>
    <property type="match status" value="1"/>
</dbReference>
<dbReference type="AlphaFoldDB" id="A0A8J3WD00"/>
<accession>A0A8J3WD00</accession>
<evidence type="ECO:0000259" key="3">
    <source>
        <dbReference type="Pfam" id="PF00437"/>
    </source>
</evidence>
<dbReference type="EMBL" id="BOOI01000023">
    <property type="protein sequence ID" value="GIH84332.1"/>
    <property type="molecule type" value="Genomic_DNA"/>
</dbReference>
<sequence>MSAADPTGTVSPELVEAVRVRLAHIGAEPSAANVAVVLRAERAVLGDAEVLAVARALCADLIGAGPLEPLLAEAEITDVLVNGAREVWIDDGRGLHRTEITFPDEDAVRRLAQRLASAAGRRLDDACPYVDARLAGGVRLHAVLPPIAPEGTCLSLRLPPRRTFTLPDLVDAGTLRADAVPLLTAVVESRLAFLVSGGTGTGKTTLLSALLSLADPGDRLLLVEDSAELRPLHPHVVRLESRPANLEGAGGVGLRDLVRQALRMRPDRLVVGEVRGAEVVDLLAALNTGHEGGCGTLHANTAADVPPRLEALGCAAGLSREAVHSQLAAALDIVIHLTRDHSGGRRRVAEICMMTRQASGLVNAETALTFSRDGRAAPGPGLPALLARLPTASAGTGPLLGRPSRISRQTSSRHQGSAPDPVPTGHQASTHDRVSAGHQGFTPDRVSTGHQASTPDRIPTDGRVPAPDQISVPGRVSGSERVPGALMWR</sequence>